<gene>
    <name evidence="6" type="ORF">FRT59_04800</name>
    <name evidence="5" type="ORF">JJD71_21320</name>
</gene>
<dbReference type="AlphaFoldDB" id="A0A5P1DA30"/>
<keyword evidence="8" id="KW-1185">Reference proteome</keyword>
<dbReference type="GO" id="GO:0005829">
    <property type="term" value="C:cytosol"/>
    <property type="evidence" value="ECO:0007669"/>
    <property type="project" value="TreeGrafter"/>
</dbReference>
<dbReference type="EMBL" id="VOIW01000001">
    <property type="protein sequence ID" value="MRJ36298.1"/>
    <property type="molecule type" value="Genomic_DNA"/>
</dbReference>
<dbReference type="InterPro" id="IPR032687">
    <property type="entry name" value="AraC-type_N"/>
</dbReference>
<dbReference type="PANTHER" id="PTHR47894:SF1">
    <property type="entry name" value="HTH-TYPE TRANSCRIPTIONAL REGULATOR VQSM"/>
    <property type="match status" value="1"/>
</dbReference>
<reference evidence="6 7" key="1">
    <citation type="submission" date="2019-08" db="EMBL/GenBank/DDBJ databases">
        <title>Pseudomonas haemolytica sp. nov. isolated from raw milk and skim milk concentrate.</title>
        <authorList>
            <person name="Hofmann K."/>
            <person name="Huptas C."/>
            <person name="Doll E."/>
            <person name="Scherer S."/>
            <person name="Wenning M."/>
        </authorList>
    </citation>
    <scope>NUCLEOTIDE SEQUENCE [LARGE SCALE GENOMIC DNA]</scope>
    <source>
        <strain evidence="6 7">DSM 108987</strain>
    </source>
</reference>
<reference evidence="5 8" key="2">
    <citation type="submission" date="2021-01" db="EMBL/GenBank/DDBJ databases">
        <title>Antibiotic resistance and phylogeny of Pseudomonas spp. isolated over three decades from chicken meat in the Norwegian food chain.</title>
        <authorList>
            <person name="Moen B."/>
        </authorList>
    </citation>
    <scope>NUCLEOTIDE SEQUENCE [LARGE SCALE GENOMIC DNA]</scope>
    <source>
        <strain evidence="5 8">MF6766</strain>
    </source>
</reference>
<evidence type="ECO:0000313" key="7">
    <source>
        <dbReference type="Proteomes" id="UP000408764"/>
    </source>
</evidence>
<dbReference type="InterPro" id="IPR018060">
    <property type="entry name" value="HTH_AraC"/>
</dbReference>
<proteinExistence type="predicted"/>
<dbReference type="Pfam" id="PF12833">
    <property type="entry name" value="HTH_18"/>
    <property type="match status" value="1"/>
</dbReference>
<evidence type="ECO:0000313" key="6">
    <source>
        <dbReference type="EMBL" id="MRJ36298.1"/>
    </source>
</evidence>
<evidence type="ECO:0000313" key="5">
    <source>
        <dbReference type="EMBL" id="MBK3461613.1"/>
    </source>
</evidence>
<dbReference type="PROSITE" id="PS01124">
    <property type="entry name" value="HTH_ARAC_FAMILY_2"/>
    <property type="match status" value="1"/>
</dbReference>
<dbReference type="EMBL" id="JAENSR010000006">
    <property type="protein sequence ID" value="MBK3461613.1"/>
    <property type="molecule type" value="Genomic_DNA"/>
</dbReference>
<dbReference type="SMART" id="SM00342">
    <property type="entry name" value="HTH_ARAC"/>
    <property type="match status" value="1"/>
</dbReference>
<dbReference type="PANTHER" id="PTHR47894">
    <property type="entry name" value="HTH-TYPE TRANSCRIPTIONAL REGULATOR GADX"/>
    <property type="match status" value="1"/>
</dbReference>
<protein>
    <submittedName>
        <fullName evidence="5 6">AraC family transcriptional regulator</fullName>
    </submittedName>
</protein>
<dbReference type="Pfam" id="PF12625">
    <property type="entry name" value="Arabinose_bd"/>
    <property type="match status" value="1"/>
</dbReference>
<dbReference type="GO" id="GO:0003700">
    <property type="term" value="F:DNA-binding transcription factor activity"/>
    <property type="evidence" value="ECO:0007669"/>
    <property type="project" value="InterPro"/>
</dbReference>
<evidence type="ECO:0000256" key="2">
    <source>
        <dbReference type="ARBA" id="ARBA00023125"/>
    </source>
</evidence>
<dbReference type="Proteomes" id="UP000620382">
    <property type="component" value="Unassembled WGS sequence"/>
</dbReference>
<evidence type="ECO:0000259" key="4">
    <source>
        <dbReference type="PROSITE" id="PS01124"/>
    </source>
</evidence>
<name>A0A5P1DA30_9PSED</name>
<dbReference type="InterPro" id="IPR009057">
    <property type="entry name" value="Homeodomain-like_sf"/>
</dbReference>
<dbReference type="RefSeq" id="WP_153870535.1">
    <property type="nucleotide sequence ID" value="NZ_JAEKCT010000007.1"/>
</dbReference>
<evidence type="ECO:0000313" key="8">
    <source>
        <dbReference type="Proteomes" id="UP000620382"/>
    </source>
</evidence>
<dbReference type="SUPFAM" id="SSF46689">
    <property type="entry name" value="Homeodomain-like"/>
    <property type="match status" value="1"/>
</dbReference>
<dbReference type="Proteomes" id="UP000408764">
    <property type="component" value="Unassembled WGS sequence"/>
</dbReference>
<keyword evidence="3" id="KW-0804">Transcription</keyword>
<evidence type="ECO:0000256" key="1">
    <source>
        <dbReference type="ARBA" id="ARBA00023015"/>
    </source>
</evidence>
<comment type="caution">
    <text evidence="6">The sequence shown here is derived from an EMBL/GenBank/DDBJ whole genome shotgun (WGS) entry which is preliminary data.</text>
</comment>
<feature type="domain" description="HTH araC/xylS-type" evidence="4">
    <location>
        <begin position="231"/>
        <end position="329"/>
    </location>
</feature>
<dbReference type="OrthoDB" id="5582699at2"/>
<sequence>MRPATQFSVHPGWALLIADLGANVADVLRLAKLPDDLFARPDASVDPIEYYQLWLALEQLTQGQELPLIIGKAITAEAFDPPIFASLCSPNLEVALRRLAGYKALIGPLVLHIEQQAAFMAVSVEFPRVVPSWPASTVMTELVFFTQLARLATRHRICPIRVQLPTPPDDCGPYEAFFGCAVTVGPKPSIRFSDSDSKRPFLTANQPMWAFFQPLLDKRLSELGAAASVRKRVQGVLLDLLPSGQANIDAVAQRLATSKRSLQRALELEGSSYQKLLVETRRRLAEHYLSRSQISVAEVAYLLGFEDGNTFHRAFKSWSGITPGVYRSQWSGNVFYS</sequence>
<accession>A0A5P1DA30</accession>
<dbReference type="PRINTS" id="PR00032">
    <property type="entry name" value="HTHARAC"/>
</dbReference>
<organism evidence="6 7">
    <name type="scientific">Pseudomonas haemolytica</name>
    <dbReference type="NCBI Taxonomy" id="2600065"/>
    <lineage>
        <taxon>Bacteria</taxon>
        <taxon>Pseudomonadati</taxon>
        <taxon>Pseudomonadota</taxon>
        <taxon>Gammaproteobacteria</taxon>
        <taxon>Pseudomonadales</taxon>
        <taxon>Pseudomonadaceae</taxon>
        <taxon>Pseudomonas</taxon>
    </lineage>
</organism>
<keyword evidence="2" id="KW-0238">DNA-binding</keyword>
<dbReference type="Gene3D" id="1.10.10.60">
    <property type="entry name" value="Homeodomain-like"/>
    <property type="match status" value="1"/>
</dbReference>
<dbReference type="GO" id="GO:0000976">
    <property type="term" value="F:transcription cis-regulatory region binding"/>
    <property type="evidence" value="ECO:0007669"/>
    <property type="project" value="TreeGrafter"/>
</dbReference>
<keyword evidence="1" id="KW-0805">Transcription regulation</keyword>
<dbReference type="InterPro" id="IPR020449">
    <property type="entry name" value="Tscrpt_reg_AraC-type_HTH"/>
</dbReference>
<evidence type="ECO:0000256" key="3">
    <source>
        <dbReference type="ARBA" id="ARBA00023163"/>
    </source>
</evidence>